<dbReference type="InterPro" id="IPR016161">
    <property type="entry name" value="Ald_DH/histidinol_DH"/>
</dbReference>
<gene>
    <name evidence="7" type="ORF">DAPPUDRAFT_60686</name>
</gene>
<proteinExistence type="inferred from homology"/>
<keyword evidence="5" id="KW-0812">Transmembrane</keyword>
<dbReference type="PROSITE" id="PS00687">
    <property type="entry name" value="ALDEHYDE_DEHYDR_GLU"/>
    <property type="match status" value="1"/>
</dbReference>
<keyword evidence="8" id="KW-1185">Reference proteome</keyword>
<comment type="similarity">
    <text evidence="1 4">Belongs to the aldehyde dehydrogenase family.</text>
</comment>
<dbReference type="FunFam" id="3.40.605.10:FF:000090">
    <property type="entry name" value="Aldehyde dehydrogenase"/>
    <property type="match status" value="1"/>
</dbReference>
<feature type="active site" evidence="3">
    <location>
        <position position="203"/>
    </location>
</feature>
<dbReference type="GO" id="GO:0006081">
    <property type="term" value="P:aldehyde metabolic process"/>
    <property type="evidence" value="ECO:0000318"/>
    <property type="project" value="GO_Central"/>
</dbReference>
<dbReference type="HOGENOM" id="CLU_005391_3_0_1"/>
<dbReference type="Gene3D" id="3.40.309.10">
    <property type="entry name" value="Aldehyde Dehydrogenase, Chain A, domain 2"/>
    <property type="match status" value="1"/>
</dbReference>
<dbReference type="Pfam" id="PF00171">
    <property type="entry name" value="Aldedh"/>
    <property type="match status" value="2"/>
</dbReference>
<dbReference type="GO" id="GO:0005737">
    <property type="term" value="C:cytoplasm"/>
    <property type="evidence" value="ECO:0000318"/>
    <property type="project" value="GO_Central"/>
</dbReference>
<dbReference type="InParanoid" id="E9HB48"/>
<accession>E9HB48</accession>
<feature type="domain" description="Aldehyde dehydrogenase" evidence="6">
    <location>
        <begin position="425"/>
        <end position="490"/>
    </location>
</feature>
<evidence type="ECO:0000313" key="7">
    <source>
        <dbReference type="EMBL" id="EFX71031.1"/>
    </source>
</evidence>
<dbReference type="SUPFAM" id="SSF53720">
    <property type="entry name" value="ALDH-like"/>
    <property type="match status" value="2"/>
</dbReference>
<protein>
    <recommendedName>
        <fullName evidence="6">Aldehyde dehydrogenase domain-containing protein</fullName>
    </recommendedName>
</protein>
<dbReference type="EMBL" id="GL732614">
    <property type="protein sequence ID" value="EFX71031.1"/>
    <property type="molecule type" value="Genomic_DNA"/>
</dbReference>
<dbReference type="OrthoDB" id="440325at2759"/>
<keyword evidence="5" id="KW-0472">Membrane</keyword>
<dbReference type="OMA" id="AVHLTNQ"/>
<evidence type="ECO:0000256" key="4">
    <source>
        <dbReference type="RuleBase" id="RU003345"/>
    </source>
</evidence>
<dbReference type="PANTHER" id="PTHR43570:SF16">
    <property type="entry name" value="ALDEHYDE DEHYDROGENASE TYPE III, ISOFORM Q"/>
    <property type="match status" value="1"/>
</dbReference>
<dbReference type="FunFam" id="3.40.309.10:FF:000092">
    <property type="entry name" value="AGAP009944-PA"/>
    <property type="match status" value="1"/>
</dbReference>
<dbReference type="PANTHER" id="PTHR43570">
    <property type="entry name" value="ALDEHYDE DEHYDROGENASE"/>
    <property type="match status" value="1"/>
</dbReference>
<evidence type="ECO:0000256" key="1">
    <source>
        <dbReference type="ARBA" id="ARBA00009986"/>
    </source>
</evidence>
<dbReference type="InterPro" id="IPR012394">
    <property type="entry name" value="Aldehyde_DH_NAD(P)"/>
</dbReference>
<dbReference type="AlphaFoldDB" id="E9HB48"/>
<dbReference type="InterPro" id="IPR029510">
    <property type="entry name" value="Ald_DH_CS_GLU"/>
</dbReference>
<dbReference type="KEGG" id="dpx:DAPPUDRAFT_60686"/>
<evidence type="ECO:0000256" key="5">
    <source>
        <dbReference type="SAM" id="Phobius"/>
    </source>
</evidence>
<dbReference type="InterPro" id="IPR015590">
    <property type="entry name" value="Aldehyde_DH_dom"/>
</dbReference>
<feature type="domain" description="Aldehyde dehydrogenase" evidence="6">
    <location>
        <begin position="1"/>
        <end position="385"/>
    </location>
</feature>
<evidence type="ECO:0000256" key="3">
    <source>
        <dbReference type="PROSITE-ProRule" id="PRU10007"/>
    </source>
</evidence>
<dbReference type="PhylomeDB" id="E9HB48"/>
<dbReference type="FunCoup" id="E9HB48">
    <property type="interactions" value="527"/>
</dbReference>
<reference evidence="7 8" key="1">
    <citation type="journal article" date="2011" name="Science">
        <title>The ecoresponsive genome of Daphnia pulex.</title>
        <authorList>
            <person name="Colbourne J.K."/>
            <person name="Pfrender M.E."/>
            <person name="Gilbert D."/>
            <person name="Thomas W.K."/>
            <person name="Tucker A."/>
            <person name="Oakley T.H."/>
            <person name="Tokishita S."/>
            <person name="Aerts A."/>
            <person name="Arnold G.J."/>
            <person name="Basu M.K."/>
            <person name="Bauer D.J."/>
            <person name="Caceres C.E."/>
            <person name="Carmel L."/>
            <person name="Casola C."/>
            <person name="Choi J.H."/>
            <person name="Detter J.C."/>
            <person name="Dong Q."/>
            <person name="Dusheyko S."/>
            <person name="Eads B.D."/>
            <person name="Frohlich T."/>
            <person name="Geiler-Samerotte K.A."/>
            <person name="Gerlach D."/>
            <person name="Hatcher P."/>
            <person name="Jogdeo S."/>
            <person name="Krijgsveld J."/>
            <person name="Kriventseva E.V."/>
            <person name="Kultz D."/>
            <person name="Laforsch C."/>
            <person name="Lindquist E."/>
            <person name="Lopez J."/>
            <person name="Manak J.R."/>
            <person name="Muller J."/>
            <person name="Pangilinan J."/>
            <person name="Patwardhan R.P."/>
            <person name="Pitluck S."/>
            <person name="Pritham E.J."/>
            <person name="Rechtsteiner A."/>
            <person name="Rho M."/>
            <person name="Rogozin I.B."/>
            <person name="Sakarya O."/>
            <person name="Salamov A."/>
            <person name="Schaack S."/>
            <person name="Shapiro H."/>
            <person name="Shiga Y."/>
            <person name="Skalitzky C."/>
            <person name="Smith Z."/>
            <person name="Souvorov A."/>
            <person name="Sung W."/>
            <person name="Tang Z."/>
            <person name="Tsuchiya D."/>
            <person name="Tu H."/>
            <person name="Vos H."/>
            <person name="Wang M."/>
            <person name="Wolf Y.I."/>
            <person name="Yamagata H."/>
            <person name="Yamada T."/>
            <person name="Ye Y."/>
            <person name="Shaw J.R."/>
            <person name="Andrews J."/>
            <person name="Crease T.J."/>
            <person name="Tang H."/>
            <person name="Lucas S.M."/>
            <person name="Robertson H.M."/>
            <person name="Bork P."/>
            <person name="Koonin E.V."/>
            <person name="Zdobnov E.M."/>
            <person name="Grigoriev I.V."/>
            <person name="Lynch M."/>
            <person name="Boore J.L."/>
        </authorList>
    </citation>
    <scope>NUCLEOTIDE SEQUENCE [LARGE SCALE GENOMIC DNA]</scope>
</reference>
<keyword evidence="2 4" id="KW-0560">Oxidoreductase</keyword>
<feature type="transmembrane region" description="Helical" evidence="5">
    <location>
        <begin position="533"/>
        <end position="554"/>
    </location>
</feature>
<keyword evidence="5" id="KW-1133">Transmembrane helix</keyword>
<dbReference type="Gene3D" id="3.40.605.10">
    <property type="entry name" value="Aldehyde Dehydrogenase, Chain A, domain 1"/>
    <property type="match status" value="2"/>
</dbReference>
<dbReference type="InterPro" id="IPR016162">
    <property type="entry name" value="Ald_DH_N"/>
</dbReference>
<dbReference type="STRING" id="6669.E9HB48"/>
<dbReference type="Proteomes" id="UP000000305">
    <property type="component" value="Unassembled WGS sequence"/>
</dbReference>
<evidence type="ECO:0000313" key="8">
    <source>
        <dbReference type="Proteomes" id="UP000000305"/>
    </source>
</evidence>
<dbReference type="FunFam" id="3.40.605.10:FF:000004">
    <property type="entry name" value="Aldehyde dehydrogenase"/>
    <property type="match status" value="1"/>
</dbReference>
<evidence type="ECO:0000256" key="2">
    <source>
        <dbReference type="ARBA" id="ARBA00023002"/>
    </source>
</evidence>
<dbReference type="GO" id="GO:0004029">
    <property type="term" value="F:aldehyde dehydrogenase (NAD+) activity"/>
    <property type="evidence" value="ECO:0000318"/>
    <property type="project" value="GO_Central"/>
</dbReference>
<sequence length="558" mass="62671">MQKARTAFATGKTRDVNFRIRQLESLLRMYEENEADLMNALYKDLRKPKPEAKLMEIEVLKGDVRTMIQNCKEWSKPQRVPKTLVTMMDTPVILQDPYGVVLVIGSWNYPVQLSLIPVSGAIAAGNCVIIKPSEIAPASSKLLEELIPRYLDPECFQVVTGGPSDVQELLKQKFDYIFFTGSTNIGKTVREAANKHLTPVTLELGGKSPVYVDESVDMTIAARRIIWGKMVNCGQTCIAPDYILCNKSTRDRLVDKIREILIEWYGQDPQSSPDLCRIVNVRHFQRLQAMLGSGKVAIGGKSDADDLWIEPTVLIDVKPTDAVMQEEIFGPILPIVEVESAYDAIQFINAREKALTIYIFSRNAKTQQAFLEETSCGSVCVNDTMMQFTGETMLVMNFYIPARNCHLLISAHLIIISIWFREKPLSLYIFSKNKKITNLFTGNTSCGSICVNDTMVQFSVEELPFGGVGASGIGAYHGKYSFDTFTHKKSCLIRSFDKMGEALGKDRYPPYTDEKIRRLIFLLKKRELPSLRFVPYVASFALGVASAVLVRYLAKVTN</sequence>
<dbReference type="eggNOG" id="KOG2456">
    <property type="taxonomic scope" value="Eukaryota"/>
</dbReference>
<organism evidence="7 8">
    <name type="scientific">Daphnia pulex</name>
    <name type="common">Water flea</name>
    <dbReference type="NCBI Taxonomy" id="6669"/>
    <lineage>
        <taxon>Eukaryota</taxon>
        <taxon>Metazoa</taxon>
        <taxon>Ecdysozoa</taxon>
        <taxon>Arthropoda</taxon>
        <taxon>Crustacea</taxon>
        <taxon>Branchiopoda</taxon>
        <taxon>Diplostraca</taxon>
        <taxon>Cladocera</taxon>
        <taxon>Anomopoda</taxon>
        <taxon>Daphniidae</taxon>
        <taxon>Daphnia</taxon>
    </lineage>
</organism>
<evidence type="ECO:0000259" key="6">
    <source>
        <dbReference type="Pfam" id="PF00171"/>
    </source>
</evidence>
<name>E9HB48_DAPPU</name>
<dbReference type="InterPro" id="IPR016163">
    <property type="entry name" value="Ald_DH_C"/>
</dbReference>